<keyword evidence="1" id="KW-0812">Transmembrane</keyword>
<evidence type="ECO:0000313" key="2">
    <source>
        <dbReference type="EMBL" id="MDT9001785.1"/>
    </source>
</evidence>
<dbReference type="EMBL" id="JAVXZY010000011">
    <property type="protein sequence ID" value="MDT9001785.1"/>
    <property type="molecule type" value="Genomic_DNA"/>
</dbReference>
<dbReference type="Proteomes" id="UP001246372">
    <property type="component" value="Unassembled WGS sequence"/>
</dbReference>
<keyword evidence="3" id="KW-1185">Reference proteome</keyword>
<reference evidence="2" key="1">
    <citation type="submission" date="2023-09" db="EMBL/GenBank/DDBJ databases">
        <title>Paucibacter sp. APW11 Genome sequencing and assembly.</title>
        <authorList>
            <person name="Kim I."/>
        </authorList>
    </citation>
    <scope>NUCLEOTIDE SEQUENCE</scope>
    <source>
        <strain evidence="2">APW11</strain>
    </source>
</reference>
<sequence length="78" mass="8164">MSTVLADGRPSLEGTISYRGSSPALVVLAWAAVGIPLAWGVYRTALSVAAPAGAVTIVVIALIYNNLSRDTAYPPYWT</sequence>
<gene>
    <name evidence="2" type="ORF">RQP53_21085</name>
</gene>
<evidence type="ECO:0000256" key="1">
    <source>
        <dbReference type="SAM" id="Phobius"/>
    </source>
</evidence>
<comment type="caution">
    <text evidence="2">The sequence shown here is derived from an EMBL/GenBank/DDBJ whole genome shotgun (WGS) entry which is preliminary data.</text>
</comment>
<protein>
    <submittedName>
        <fullName evidence="2">Uncharacterized protein</fullName>
    </submittedName>
</protein>
<proteinExistence type="predicted"/>
<organism evidence="2 3">
    <name type="scientific">Roseateles aquae</name>
    <dbReference type="NCBI Taxonomy" id="3077235"/>
    <lineage>
        <taxon>Bacteria</taxon>
        <taxon>Pseudomonadati</taxon>
        <taxon>Pseudomonadota</taxon>
        <taxon>Betaproteobacteria</taxon>
        <taxon>Burkholderiales</taxon>
        <taxon>Sphaerotilaceae</taxon>
        <taxon>Roseateles</taxon>
    </lineage>
</organism>
<keyword evidence="1" id="KW-1133">Transmembrane helix</keyword>
<accession>A0ABU3PGS8</accession>
<feature type="transmembrane region" description="Helical" evidence="1">
    <location>
        <begin position="21"/>
        <end position="42"/>
    </location>
</feature>
<name>A0ABU3PGS8_9BURK</name>
<evidence type="ECO:0000313" key="3">
    <source>
        <dbReference type="Proteomes" id="UP001246372"/>
    </source>
</evidence>
<feature type="transmembrane region" description="Helical" evidence="1">
    <location>
        <begin position="48"/>
        <end position="67"/>
    </location>
</feature>
<keyword evidence="1" id="KW-0472">Membrane</keyword>